<proteinExistence type="predicted"/>
<protein>
    <submittedName>
        <fullName evidence="2">Ubiquitin-hydrolase Zn-finger-containing protein</fullName>
    </submittedName>
</protein>
<comment type="caution">
    <text evidence="2">The sequence shown here is derived from an EMBL/GenBank/DDBJ whole genome shotgun (WGS) entry which is preliminary data.</text>
</comment>
<keyword evidence="3" id="KW-1185">Reference proteome</keyword>
<dbReference type="AlphaFoldDB" id="A0A318S665"/>
<feature type="domain" description="UBP-type" evidence="1">
    <location>
        <begin position="15"/>
        <end position="104"/>
    </location>
</feature>
<name>A0A318S665_WILLI</name>
<dbReference type="GO" id="GO:0016787">
    <property type="term" value="F:hydrolase activity"/>
    <property type="evidence" value="ECO:0007669"/>
    <property type="project" value="UniProtKB-KW"/>
</dbReference>
<sequence>MHRNIKASDVKPDDDLCVELRDAANSPVENPAANDVEVCQDCAAEGVDHWAHLRRCLACGHVACCDSSPRKHATVHFKSTGHAVMQSAEPGETWRWCYVHARMD</sequence>
<dbReference type="Pfam" id="PF02148">
    <property type="entry name" value="zf-UBP"/>
    <property type="match status" value="1"/>
</dbReference>
<accession>A0A318S665</accession>
<dbReference type="Proteomes" id="UP000247591">
    <property type="component" value="Unassembled WGS sequence"/>
</dbReference>
<reference evidence="2 3" key="1">
    <citation type="submission" date="2018-06" db="EMBL/GenBank/DDBJ databases">
        <title>Genomic Encyclopedia of Type Strains, Phase IV (KMG-IV): sequencing the most valuable type-strain genomes for metagenomic binning, comparative biology and taxonomic classification.</title>
        <authorList>
            <person name="Goeker M."/>
        </authorList>
    </citation>
    <scope>NUCLEOTIDE SEQUENCE [LARGE SCALE GENOMIC DNA]</scope>
    <source>
        <strain evidence="2 3">DSM 45521</strain>
    </source>
</reference>
<dbReference type="EMBL" id="QJSP01000002">
    <property type="protein sequence ID" value="PYE19931.1"/>
    <property type="molecule type" value="Genomic_DNA"/>
</dbReference>
<evidence type="ECO:0000259" key="1">
    <source>
        <dbReference type="PROSITE" id="PS50271"/>
    </source>
</evidence>
<evidence type="ECO:0000313" key="3">
    <source>
        <dbReference type="Proteomes" id="UP000247591"/>
    </source>
</evidence>
<dbReference type="InterPro" id="IPR013083">
    <property type="entry name" value="Znf_RING/FYVE/PHD"/>
</dbReference>
<dbReference type="InterPro" id="IPR001607">
    <property type="entry name" value="Znf_UBP"/>
</dbReference>
<dbReference type="Gene3D" id="3.30.40.10">
    <property type="entry name" value="Zinc/RING finger domain, C3HC4 (zinc finger)"/>
    <property type="match status" value="1"/>
</dbReference>
<dbReference type="SUPFAM" id="SSF57850">
    <property type="entry name" value="RING/U-box"/>
    <property type="match status" value="1"/>
</dbReference>
<evidence type="ECO:0000313" key="2">
    <source>
        <dbReference type="EMBL" id="PYE19931.1"/>
    </source>
</evidence>
<gene>
    <name evidence="2" type="ORF">DFR67_10269</name>
</gene>
<organism evidence="2 3">
    <name type="scientific">Williamsia limnetica</name>
    <dbReference type="NCBI Taxonomy" id="882452"/>
    <lineage>
        <taxon>Bacteria</taxon>
        <taxon>Bacillati</taxon>
        <taxon>Actinomycetota</taxon>
        <taxon>Actinomycetes</taxon>
        <taxon>Mycobacteriales</taxon>
        <taxon>Nocardiaceae</taxon>
        <taxon>Williamsia</taxon>
    </lineage>
</organism>
<dbReference type="GO" id="GO:0008270">
    <property type="term" value="F:zinc ion binding"/>
    <property type="evidence" value="ECO:0007669"/>
    <property type="project" value="InterPro"/>
</dbReference>
<keyword evidence="2" id="KW-0378">Hydrolase</keyword>
<dbReference type="PROSITE" id="PS50271">
    <property type="entry name" value="ZF_UBP"/>
    <property type="match status" value="1"/>
</dbReference>